<comment type="caution">
    <text evidence="7">The sequence shown here is derived from an EMBL/GenBank/DDBJ whole genome shotgun (WGS) entry which is preliminary data.</text>
</comment>
<proteinExistence type="predicted"/>
<evidence type="ECO:0000256" key="1">
    <source>
        <dbReference type="ARBA" id="ARBA00004123"/>
    </source>
</evidence>
<gene>
    <name evidence="7" type="ORF">Adt_37882</name>
</gene>
<reference evidence="8" key="1">
    <citation type="submission" date="2024-07" db="EMBL/GenBank/DDBJ databases">
        <title>Two chromosome-level genome assemblies of Korean endemic species Abeliophyllum distichum and Forsythia ovata (Oleaceae).</title>
        <authorList>
            <person name="Jang H."/>
        </authorList>
    </citation>
    <scope>NUCLEOTIDE SEQUENCE [LARGE SCALE GENOMIC DNA]</scope>
</reference>
<evidence type="ECO:0000313" key="7">
    <source>
        <dbReference type="EMBL" id="KAL2469746.1"/>
    </source>
</evidence>
<dbReference type="GO" id="GO:0003677">
    <property type="term" value="F:DNA binding"/>
    <property type="evidence" value="ECO:0007669"/>
    <property type="project" value="UniProtKB-KW"/>
</dbReference>
<keyword evidence="8" id="KW-1185">Reference proteome</keyword>
<evidence type="ECO:0000256" key="2">
    <source>
        <dbReference type="ARBA" id="ARBA00023015"/>
    </source>
</evidence>
<dbReference type="PANTHER" id="PTHR31920:SF112">
    <property type="entry name" value="TF-B3 DOMAIN-CONTAINING PROTEIN"/>
    <property type="match status" value="1"/>
</dbReference>
<keyword evidence="5" id="KW-0539">Nucleus</keyword>
<keyword evidence="4" id="KW-0804">Transcription</keyword>
<dbReference type="Proteomes" id="UP001604336">
    <property type="component" value="Unassembled WGS sequence"/>
</dbReference>
<dbReference type="GO" id="GO:0005634">
    <property type="term" value="C:nucleus"/>
    <property type="evidence" value="ECO:0007669"/>
    <property type="project" value="UniProtKB-SubCell"/>
</dbReference>
<dbReference type="Gene3D" id="2.40.330.10">
    <property type="entry name" value="DNA-binding pseudobarrel domain"/>
    <property type="match status" value="1"/>
</dbReference>
<dbReference type="InterPro" id="IPR050655">
    <property type="entry name" value="Plant_B3_domain"/>
</dbReference>
<dbReference type="EMBL" id="JBFOLK010000012">
    <property type="protein sequence ID" value="KAL2469746.1"/>
    <property type="molecule type" value="Genomic_DNA"/>
</dbReference>
<feature type="domain" description="TF-B3" evidence="6">
    <location>
        <begin position="45"/>
        <end position="103"/>
    </location>
</feature>
<evidence type="ECO:0000256" key="4">
    <source>
        <dbReference type="ARBA" id="ARBA00023163"/>
    </source>
</evidence>
<dbReference type="InterPro" id="IPR015300">
    <property type="entry name" value="DNA-bd_pseudobarrel_sf"/>
</dbReference>
<evidence type="ECO:0000256" key="3">
    <source>
        <dbReference type="ARBA" id="ARBA00023125"/>
    </source>
</evidence>
<comment type="subcellular location">
    <subcellularLocation>
        <location evidence="1">Nucleus</location>
    </subcellularLocation>
</comment>
<organism evidence="7 8">
    <name type="scientific">Abeliophyllum distichum</name>
    <dbReference type="NCBI Taxonomy" id="126358"/>
    <lineage>
        <taxon>Eukaryota</taxon>
        <taxon>Viridiplantae</taxon>
        <taxon>Streptophyta</taxon>
        <taxon>Embryophyta</taxon>
        <taxon>Tracheophyta</taxon>
        <taxon>Spermatophyta</taxon>
        <taxon>Magnoliopsida</taxon>
        <taxon>eudicotyledons</taxon>
        <taxon>Gunneridae</taxon>
        <taxon>Pentapetalae</taxon>
        <taxon>asterids</taxon>
        <taxon>lamiids</taxon>
        <taxon>Lamiales</taxon>
        <taxon>Oleaceae</taxon>
        <taxon>Forsythieae</taxon>
        <taxon>Abeliophyllum</taxon>
    </lineage>
</organism>
<dbReference type="InterPro" id="IPR003340">
    <property type="entry name" value="B3_DNA-bd"/>
</dbReference>
<dbReference type="AlphaFoldDB" id="A0ABD1Q0N5"/>
<evidence type="ECO:0000256" key="5">
    <source>
        <dbReference type="ARBA" id="ARBA00023242"/>
    </source>
</evidence>
<keyword evidence="3" id="KW-0238">DNA-binding</keyword>
<keyword evidence="2" id="KW-0805">Transcription regulation</keyword>
<dbReference type="PANTHER" id="PTHR31920">
    <property type="entry name" value="B3 DOMAIN-CONTAINING"/>
    <property type="match status" value="1"/>
</dbReference>
<evidence type="ECO:0000259" key="6">
    <source>
        <dbReference type="PROSITE" id="PS50863"/>
    </source>
</evidence>
<evidence type="ECO:0000313" key="8">
    <source>
        <dbReference type="Proteomes" id="UP001604336"/>
    </source>
</evidence>
<protein>
    <recommendedName>
        <fullName evidence="6">TF-B3 domain-containing protein</fullName>
    </recommendedName>
</protein>
<dbReference type="SMART" id="SM01019">
    <property type="entry name" value="B3"/>
    <property type="match status" value="1"/>
</dbReference>
<dbReference type="CDD" id="cd10017">
    <property type="entry name" value="B3_DNA"/>
    <property type="match status" value="1"/>
</dbReference>
<dbReference type="SUPFAM" id="SSF101936">
    <property type="entry name" value="DNA-binding pseudobarrel domain"/>
    <property type="match status" value="1"/>
</dbReference>
<sequence length="112" mass="12644">MVSDGEACKECAQNCLLMHQKQNDPQPSARFFKVMIDLIGHETHLEDSSGRLWPVTYSIVDGSLAFHKGWPEFSLDHGLQLGQLLTFFYIADSHFVVQIFGTSGCEILNFDH</sequence>
<accession>A0ABD1Q0N5</accession>
<name>A0ABD1Q0N5_9LAMI</name>
<dbReference type="Pfam" id="PF02362">
    <property type="entry name" value="B3"/>
    <property type="match status" value="1"/>
</dbReference>
<dbReference type="PROSITE" id="PS50863">
    <property type="entry name" value="B3"/>
    <property type="match status" value="1"/>
</dbReference>